<comment type="caution">
    <text evidence="1">The sequence shown here is derived from an EMBL/GenBank/DDBJ whole genome shotgun (WGS) entry which is preliminary data.</text>
</comment>
<proteinExistence type="predicted"/>
<accession>A0A699U3D9</accession>
<sequence>AALHLVAGFGAERLVAAVARGKADVLGLEWPEASAVAGKAVHVVAEGIEARGVVHRIDVVNEKLRQRPADVLRRVLDFVGRVIKVKLQRHYALAHRAIACYAGYQLLAGLKHGAFLIRVEADVVGAHHHFVF</sequence>
<gene>
    <name evidence="1" type="ORF">Tci_886343</name>
</gene>
<organism evidence="1">
    <name type="scientific">Tanacetum cinerariifolium</name>
    <name type="common">Dalmatian daisy</name>
    <name type="synonym">Chrysanthemum cinerariifolium</name>
    <dbReference type="NCBI Taxonomy" id="118510"/>
    <lineage>
        <taxon>Eukaryota</taxon>
        <taxon>Viridiplantae</taxon>
        <taxon>Streptophyta</taxon>
        <taxon>Embryophyta</taxon>
        <taxon>Tracheophyta</taxon>
        <taxon>Spermatophyta</taxon>
        <taxon>Magnoliopsida</taxon>
        <taxon>eudicotyledons</taxon>
        <taxon>Gunneridae</taxon>
        <taxon>Pentapetalae</taxon>
        <taxon>asterids</taxon>
        <taxon>campanulids</taxon>
        <taxon>Asterales</taxon>
        <taxon>Asteraceae</taxon>
        <taxon>Asteroideae</taxon>
        <taxon>Anthemideae</taxon>
        <taxon>Anthemidinae</taxon>
        <taxon>Tanacetum</taxon>
    </lineage>
</organism>
<reference evidence="1" key="1">
    <citation type="journal article" date="2019" name="Sci. Rep.">
        <title>Draft genome of Tanacetum cinerariifolium, the natural source of mosquito coil.</title>
        <authorList>
            <person name="Yamashiro T."/>
            <person name="Shiraishi A."/>
            <person name="Satake H."/>
            <person name="Nakayama K."/>
        </authorList>
    </citation>
    <scope>NUCLEOTIDE SEQUENCE</scope>
</reference>
<protein>
    <submittedName>
        <fullName evidence="1">Uncharacterized protein</fullName>
    </submittedName>
</protein>
<dbReference type="EMBL" id="BKCJ011278997">
    <property type="protein sequence ID" value="GFD14374.1"/>
    <property type="molecule type" value="Genomic_DNA"/>
</dbReference>
<name>A0A699U3D9_TANCI</name>
<feature type="non-terminal residue" evidence="1">
    <location>
        <position position="1"/>
    </location>
</feature>
<dbReference type="AlphaFoldDB" id="A0A699U3D9"/>
<evidence type="ECO:0000313" key="1">
    <source>
        <dbReference type="EMBL" id="GFD14374.1"/>
    </source>
</evidence>